<dbReference type="Pfam" id="PF00501">
    <property type="entry name" value="AMP-binding"/>
    <property type="match status" value="1"/>
</dbReference>
<evidence type="ECO:0000256" key="1">
    <source>
        <dbReference type="ARBA" id="ARBA00006432"/>
    </source>
</evidence>
<dbReference type="PROSITE" id="PS00455">
    <property type="entry name" value="AMP_BINDING"/>
    <property type="match status" value="1"/>
</dbReference>
<dbReference type="Pfam" id="PF23024">
    <property type="entry name" value="AMP-dom_DIP2-like"/>
    <property type="match status" value="1"/>
</dbReference>
<evidence type="ECO:0000313" key="8">
    <source>
        <dbReference type="Proteomes" id="UP000586827"/>
    </source>
</evidence>
<dbReference type="InterPro" id="IPR040097">
    <property type="entry name" value="FAAL/FAAC"/>
</dbReference>
<dbReference type="CDD" id="cd05931">
    <property type="entry name" value="FAAL"/>
    <property type="match status" value="1"/>
</dbReference>
<dbReference type="FunFam" id="3.40.50.12780:FF:000013">
    <property type="entry name" value="Long-chain-fatty-acid--AMP ligase FadD32"/>
    <property type="match status" value="1"/>
</dbReference>
<evidence type="ECO:0000259" key="6">
    <source>
        <dbReference type="Pfam" id="PF23024"/>
    </source>
</evidence>
<keyword evidence="2 7" id="KW-0436">Ligase</keyword>
<dbReference type="InterPro" id="IPR042099">
    <property type="entry name" value="ANL_N_sf"/>
</dbReference>
<feature type="domain" description="AMP-dependent synthetase/ligase" evidence="5">
    <location>
        <begin position="19"/>
        <end position="405"/>
    </location>
</feature>
<keyword evidence="3" id="KW-0276">Fatty acid metabolism</keyword>
<dbReference type="SUPFAM" id="SSF56801">
    <property type="entry name" value="Acetyl-CoA synthetase-like"/>
    <property type="match status" value="1"/>
</dbReference>
<keyword evidence="4" id="KW-0443">Lipid metabolism</keyword>
<dbReference type="AlphaFoldDB" id="A0A849C157"/>
<dbReference type="Proteomes" id="UP000586827">
    <property type="component" value="Unassembled WGS sequence"/>
</dbReference>
<dbReference type="InterPro" id="IPR025110">
    <property type="entry name" value="AMP-bd_C"/>
</dbReference>
<keyword evidence="8" id="KW-1185">Reference proteome</keyword>
<evidence type="ECO:0000256" key="4">
    <source>
        <dbReference type="ARBA" id="ARBA00023098"/>
    </source>
</evidence>
<dbReference type="Gene3D" id="3.30.300.30">
    <property type="match status" value="1"/>
</dbReference>
<dbReference type="InterPro" id="IPR020845">
    <property type="entry name" value="AMP-binding_CS"/>
</dbReference>
<proteinExistence type="inferred from homology"/>
<comment type="similarity">
    <text evidence="1">Belongs to the ATP-dependent AMP-binding enzyme family.</text>
</comment>
<comment type="caution">
    <text evidence="7">The sequence shown here is derived from an EMBL/GenBank/DDBJ whole genome shotgun (WGS) entry which is preliminary data.</text>
</comment>
<dbReference type="RefSeq" id="WP_067522892.1">
    <property type="nucleotide sequence ID" value="NZ_JABELX010000003.1"/>
</dbReference>
<dbReference type="GO" id="GO:0071766">
    <property type="term" value="P:Actinobacterium-type cell wall biogenesis"/>
    <property type="evidence" value="ECO:0007669"/>
    <property type="project" value="UniProtKB-ARBA"/>
</dbReference>
<dbReference type="GO" id="GO:0070566">
    <property type="term" value="F:adenylyltransferase activity"/>
    <property type="evidence" value="ECO:0007669"/>
    <property type="project" value="TreeGrafter"/>
</dbReference>
<evidence type="ECO:0000256" key="2">
    <source>
        <dbReference type="ARBA" id="ARBA00022598"/>
    </source>
</evidence>
<protein>
    <submittedName>
        <fullName evidence="7">Fatty acyl-AMP ligase</fullName>
    </submittedName>
</protein>
<dbReference type="GO" id="GO:0006633">
    <property type="term" value="P:fatty acid biosynthetic process"/>
    <property type="evidence" value="ECO:0007669"/>
    <property type="project" value="TreeGrafter"/>
</dbReference>
<evidence type="ECO:0000259" key="5">
    <source>
        <dbReference type="Pfam" id="PF00501"/>
    </source>
</evidence>
<dbReference type="Gene3D" id="3.40.50.12780">
    <property type="entry name" value="N-terminal domain of ligase-like"/>
    <property type="match status" value="1"/>
</dbReference>
<sequence length="565" mass="60808">MDVQQSARDPLTLVDILSARVRDTPDRIAFRFASYREDKGEVDYRYLWDRITALTKRVVEATAPGDRVVLLCPPGPDFVYAFFACLSTRRIAVAAPLPSSLDQATALTAIIRDSGAVAAIAPLSTVPISSELLGGGIGIIDTDVDEGISGFAPSNQSPTPNDIAFLQYTSGSTGTPKGVTVLHRNLMHNLGLITTNFELSNENSLVSWLPPYHDMGLIQGILLPVFVGMPATIMSPMTFLRDPLAWLRAISESDKVVAGGPNLAYGLCAKRVSPAEAAQLDLSGWVTAFVGAEPVDPNTLRKFADAFVVSGFDSKSFAPTYGLAESTLYVSGGPCGSGARPQLFAPDDLERGIATAKSGGRELLSMGHVEPEQLAVVDRETGRRCPENRVGEIWLRGESIADGYWGKPEANERTFAATIAEEGNSAFLRTGDLGFVRGGELFISGRIKELMIVHGRNIFPQDIERTIVSNHPTLRPGGCAVFAACIDNQDRVMVVQELNDTLEKGGATELEGSIRDIVSRAHAISLYRIIFVGKGEVPKTTSGKIQRQRLREIYSAATALEGSVL</sequence>
<evidence type="ECO:0000313" key="7">
    <source>
        <dbReference type="EMBL" id="NNH69577.1"/>
    </source>
</evidence>
<dbReference type="InterPro" id="IPR000873">
    <property type="entry name" value="AMP-dep_synth/lig_dom"/>
</dbReference>
<organism evidence="7 8">
    <name type="scientific">Nocardia uniformis</name>
    <dbReference type="NCBI Taxonomy" id="53432"/>
    <lineage>
        <taxon>Bacteria</taxon>
        <taxon>Bacillati</taxon>
        <taxon>Actinomycetota</taxon>
        <taxon>Actinomycetes</taxon>
        <taxon>Mycobacteriales</taxon>
        <taxon>Nocardiaceae</taxon>
        <taxon>Nocardia</taxon>
    </lineage>
</organism>
<name>A0A849C157_9NOCA</name>
<dbReference type="PANTHER" id="PTHR22754:SF32">
    <property type="entry name" value="DISCO-INTERACTING PROTEIN 2"/>
    <property type="match status" value="1"/>
</dbReference>
<dbReference type="EMBL" id="JABELX010000003">
    <property type="protein sequence ID" value="NNH69577.1"/>
    <property type="molecule type" value="Genomic_DNA"/>
</dbReference>
<dbReference type="InterPro" id="IPR045851">
    <property type="entry name" value="AMP-bd_C_sf"/>
</dbReference>
<reference evidence="7 8" key="1">
    <citation type="submission" date="2020-05" db="EMBL/GenBank/DDBJ databases">
        <title>MicrobeNet Type strains.</title>
        <authorList>
            <person name="Nicholson A.C."/>
        </authorList>
    </citation>
    <scope>NUCLEOTIDE SEQUENCE [LARGE SCALE GENOMIC DNA]</scope>
    <source>
        <strain evidence="7 8">JCM 3224</strain>
    </source>
</reference>
<evidence type="ECO:0000256" key="3">
    <source>
        <dbReference type="ARBA" id="ARBA00022832"/>
    </source>
</evidence>
<dbReference type="GO" id="GO:0016874">
    <property type="term" value="F:ligase activity"/>
    <property type="evidence" value="ECO:0007669"/>
    <property type="project" value="UniProtKB-KW"/>
</dbReference>
<dbReference type="GO" id="GO:0005886">
    <property type="term" value="C:plasma membrane"/>
    <property type="evidence" value="ECO:0007669"/>
    <property type="project" value="TreeGrafter"/>
</dbReference>
<feature type="domain" description="AMP-binding enzyme C-terminal" evidence="6">
    <location>
        <begin position="449"/>
        <end position="554"/>
    </location>
</feature>
<accession>A0A849C157</accession>
<gene>
    <name evidence="7" type="ORF">HLB23_06795</name>
</gene>
<dbReference type="PANTHER" id="PTHR22754">
    <property type="entry name" value="DISCO-INTERACTING PROTEIN 2 DIP2 -RELATED"/>
    <property type="match status" value="1"/>
</dbReference>